<name>A0AA36JDA3_9DINO</name>
<gene>
    <name evidence="7" type="ORF">EVOR1521_LOCUS26173</name>
</gene>
<evidence type="ECO:0000256" key="1">
    <source>
        <dbReference type="ARBA" id="ARBA00008361"/>
    </source>
</evidence>
<evidence type="ECO:0000313" key="8">
    <source>
        <dbReference type="Proteomes" id="UP001178507"/>
    </source>
</evidence>
<evidence type="ECO:0000259" key="6">
    <source>
        <dbReference type="Pfam" id="PF08241"/>
    </source>
</evidence>
<dbReference type="AlphaFoldDB" id="A0AA36JDA3"/>
<evidence type="ECO:0000256" key="4">
    <source>
        <dbReference type="SAM" id="MobiDB-lite"/>
    </source>
</evidence>
<dbReference type="GO" id="GO:0008757">
    <property type="term" value="F:S-adenosylmethionine-dependent methyltransferase activity"/>
    <property type="evidence" value="ECO:0007669"/>
    <property type="project" value="InterPro"/>
</dbReference>
<dbReference type="Gene3D" id="3.40.50.150">
    <property type="entry name" value="Vaccinia Virus protein VP39"/>
    <property type="match status" value="1"/>
</dbReference>
<dbReference type="PANTHER" id="PTHR12176:SF80">
    <property type="entry name" value="EEF1A LYSINE METHYLTRANSFERASE 4"/>
    <property type="match status" value="1"/>
</dbReference>
<keyword evidence="8" id="KW-1185">Reference proteome</keyword>
<feature type="region of interest" description="Disordered" evidence="4">
    <location>
        <begin position="240"/>
        <end position="421"/>
    </location>
</feature>
<feature type="compositionally biased region" description="Pro residues" evidence="4">
    <location>
        <begin position="276"/>
        <end position="346"/>
    </location>
</feature>
<keyword evidence="3" id="KW-0808">Transferase</keyword>
<feature type="chain" id="PRO_5041355493" description="Methyltransferase type 11 domain-containing protein" evidence="5">
    <location>
        <begin position="32"/>
        <end position="439"/>
    </location>
</feature>
<keyword evidence="5" id="KW-0732">Signal</keyword>
<dbReference type="CDD" id="cd02440">
    <property type="entry name" value="AdoMet_MTases"/>
    <property type="match status" value="1"/>
</dbReference>
<dbReference type="InterPro" id="IPR013216">
    <property type="entry name" value="Methyltransf_11"/>
</dbReference>
<dbReference type="Pfam" id="PF08241">
    <property type="entry name" value="Methyltransf_11"/>
    <property type="match status" value="1"/>
</dbReference>
<dbReference type="SUPFAM" id="SSF53335">
    <property type="entry name" value="S-adenosyl-L-methionine-dependent methyltransferases"/>
    <property type="match status" value="1"/>
</dbReference>
<dbReference type="Proteomes" id="UP001178507">
    <property type="component" value="Unassembled WGS sequence"/>
</dbReference>
<feature type="domain" description="Methyltransferase type 11" evidence="6">
    <location>
        <begin position="81"/>
        <end position="172"/>
    </location>
</feature>
<evidence type="ECO:0000313" key="7">
    <source>
        <dbReference type="EMBL" id="CAJ1403512.1"/>
    </source>
</evidence>
<reference evidence="7" key="1">
    <citation type="submission" date="2023-08" db="EMBL/GenBank/DDBJ databases">
        <authorList>
            <person name="Chen Y."/>
            <person name="Shah S."/>
            <person name="Dougan E. K."/>
            <person name="Thang M."/>
            <person name="Chan C."/>
        </authorList>
    </citation>
    <scope>NUCLEOTIDE SEQUENCE</scope>
</reference>
<dbReference type="InterPro" id="IPR051419">
    <property type="entry name" value="Lys/N-term_MeTrsfase_sf"/>
</dbReference>
<feature type="compositionally biased region" description="Pro residues" evidence="4">
    <location>
        <begin position="354"/>
        <end position="413"/>
    </location>
</feature>
<dbReference type="EMBL" id="CAUJNA010003499">
    <property type="protein sequence ID" value="CAJ1403512.1"/>
    <property type="molecule type" value="Genomic_DNA"/>
</dbReference>
<evidence type="ECO:0000256" key="5">
    <source>
        <dbReference type="SAM" id="SignalP"/>
    </source>
</evidence>
<proteinExistence type="inferred from homology"/>
<sequence length="439" mass="46005">MPVPWLAVRVLWLRHFLLLSVASSTVQVSQGSFWDSLYAENTRLGVEDFNASWQEVDLAKLSQVLEGRIDLRSEELRVAVLGSGDSPLPQEMVAQGIRAVTAIDSSEALSRMPRPGLRWLKEDARKPTSLEASAFDLVVELGLLDVILAEPGDAAGLLREARRLLCAGGLFVSGSTDAPSFRLPLLAKHPAGGWAEEAEVLRLPRARKLDPRLVELDPAWEVDNIFIYVSRAAGEVEVGQAQKSKAAPKDSASPVPNAQQPEPAPPTRATPAQQTPVPPEEPPAPPPEAPAPPQEAPAPPQEAPSPPQEAPAPAPPEAPAPPQEAPAPPPEAPAPPQEAPAPPQEAPAPLQEAPAPPPEAPAPPQETPAPPPKPPAPPPEAPAPPQEAPAPPPEAPAPPQEEPAPPPEAPAPPEDVSDFAASIRRLQAQAAALAKSAGE</sequence>
<feature type="signal peptide" evidence="5">
    <location>
        <begin position="1"/>
        <end position="31"/>
    </location>
</feature>
<protein>
    <recommendedName>
        <fullName evidence="6">Methyltransferase type 11 domain-containing protein</fullName>
    </recommendedName>
</protein>
<evidence type="ECO:0000256" key="3">
    <source>
        <dbReference type="ARBA" id="ARBA00022679"/>
    </source>
</evidence>
<evidence type="ECO:0000256" key="2">
    <source>
        <dbReference type="ARBA" id="ARBA00022603"/>
    </source>
</evidence>
<dbReference type="GO" id="GO:0032259">
    <property type="term" value="P:methylation"/>
    <property type="evidence" value="ECO:0007669"/>
    <property type="project" value="UniProtKB-KW"/>
</dbReference>
<keyword evidence="2" id="KW-0489">Methyltransferase</keyword>
<dbReference type="PANTHER" id="PTHR12176">
    <property type="entry name" value="SAM-DEPENDENT METHYLTRANSFERASE SUPERFAMILY PROTEIN"/>
    <property type="match status" value="1"/>
</dbReference>
<comment type="similarity">
    <text evidence="1">Belongs to the methyltransferase superfamily.</text>
</comment>
<organism evidence="7 8">
    <name type="scientific">Effrenium voratum</name>
    <dbReference type="NCBI Taxonomy" id="2562239"/>
    <lineage>
        <taxon>Eukaryota</taxon>
        <taxon>Sar</taxon>
        <taxon>Alveolata</taxon>
        <taxon>Dinophyceae</taxon>
        <taxon>Suessiales</taxon>
        <taxon>Symbiodiniaceae</taxon>
        <taxon>Effrenium</taxon>
    </lineage>
</organism>
<accession>A0AA36JDA3</accession>
<dbReference type="PRINTS" id="PR01217">
    <property type="entry name" value="PRICHEXTENSN"/>
</dbReference>
<dbReference type="InterPro" id="IPR029063">
    <property type="entry name" value="SAM-dependent_MTases_sf"/>
</dbReference>
<comment type="caution">
    <text evidence="7">The sequence shown here is derived from an EMBL/GenBank/DDBJ whole genome shotgun (WGS) entry which is preliminary data.</text>
</comment>